<gene>
    <name evidence="1" type="ORF">EK21DRAFT_21974</name>
</gene>
<protein>
    <recommendedName>
        <fullName evidence="3">C2H2-type domain-containing protein</fullName>
    </recommendedName>
</protein>
<dbReference type="OrthoDB" id="2687452at2759"/>
<accession>A0A9P4LMU6</accession>
<reference evidence="1" key="1">
    <citation type="journal article" date="2020" name="Stud. Mycol.">
        <title>101 Dothideomycetes genomes: a test case for predicting lifestyles and emergence of pathogens.</title>
        <authorList>
            <person name="Haridas S."/>
            <person name="Albert R."/>
            <person name="Binder M."/>
            <person name="Bloem J."/>
            <person name="Labutti K."/>
            <person name="Salamov A."/>
            <person name="Andreopoulos B."/>
            <person name="Baker S."/>
            <person name="Barry K."/>
            <person name="Bills G."/>
            <person name="Bluhm B."/>
            <person name="Cannon C."/>
            <person name="Castanera R."/>
            <person name="Culley D."/>
            <person name="Daum C."/>
            <person name="Ezra D."/>
            <person name="Gonzalez J."/>
            <person name="Henrissat B."/>
            <person name="Kuo A."/>
            <person name="Liang C."/>
            <person name="Lipzen A."/>
            <person name="Lutzoni F."/>
            <person name="Magnuson J."/>
            <person name="Mondo S."/>
            <person name="Nolan M."/>
            <person name="Ohm R."/>
            <person name="Pangilinan J."/>
            <person name="Park H.-J."/>
            <person name="Ramirez L."/>
            <person name="Alfaro M."/>
            <person name="Sun H."/>
            <person name="Tritt A."/>
            <person name="Yoshinaga Y."/>
            <person name="Zwiers L.-H."/>
            <person name="Turgeon B."/>
            <person name="Goodwin S."/>
            <person name="Spatafora J."/>
            <person name="Crous P."/>
            <person name="Grigoriev I."/>
        </authorList>
    </citation>
    <scope>NUCLEOTIDE SEQUENCE</scope>
    <source>
        <strain evidence="1">CBS 110217</strain>
    </source>
</reference>
<evidence type="ECO:0008006" key="3">
    <source>
        <dbReference type="Google" id="ProtNLM"/>
    </source>
</evidence>
<feature type="non-terminal residue" evidence="1">
    <location>
        <position position="72"/>
    </location>
</feature>
<evidence type="ECO:0000313" key="1">
    <source>
        <dbReference type="EMBL" id="KAF2029279.1"/>
    </source>
</evidence>
<proteinExistence type="predicted"/>
<dbReference type="EMBL" id="ML978202">
    <property type="protein sequence ID" value="KAF2029279.1"/>
    <property type="molecule type" value="Genomic_DNA"/>
</dbReference>
<dbReference type="AlphaFoldDB" id="A0A9P4LMU6"/>
<sequence>RFKCNGRRCLRKSFGRQAELRRHYNSAHASTKRTYWCLEPSCERFNGTGRRAFHRKDKLRDHVRQKHSNIAQ</sequence>
<keyword evidence="2" id="KW-1185">Reference proteome</keyword>
<name>A0A9P4LMU6_9PLEO</name>
<evidence type="ECO:0000313" key="2">
    <source>
        <dbReference type="Proteomes" id="UP000799777"/>
    </source>
</evidence>
<comment type="caution">
    <text evidence="1">The sequence shown here is derived from an EMBL/GenBank/DDBJ whole genome shotgun (WGS) entry which is preliminary data.</text>
</comment>
<feature type="non-terminal residue" evidence="1">
    <location>
        <position position="1"/>
    </location>
</feature>
<organism evidence="1 2">
    <name type="scientific">Setomelanomma holmii</name>
    <dbReference type="NCBI Taxonomy" id="210430"/>
    <lineage>
        <taxon>Eukaryota</taxon>
        <taxon>Fungi</taxon>
        <taxon>Dikarya</taxon>
        <taxon>Ascomycota</taxon>
        <taxon>Pezizomycotina</taxon>
        <taxon>Dothideomycetes</taxon>
        <taxon>Pleosporomycetidae</taxon>
        <taxon>Pleosporales</taxon>
        <taxon>Pleosporineae</taxon>
        <taxon>Phaeosphaeriaceae</taxon>
        <taxon>Setomelanomma</taxon>
    </lineage>
</organism>
<dbReference type="Gene3D" id="3.30.160.60">
    <property type="entry name" value="Classic Zinc Finger"/>
    <property type="match status" value="1"/>
</dbReference>
<dbReference type="Proteomes" id="UP000799777">
    <property type="component" value="Unassembled WGS sequence"/>
</dbReference>